<proteinExistence type="predicted"/>
<dbReference type="Proteomes" id="UP001178461">
    <property type="component" value="Chromosome 17"/>
</dbReference>
<organism evidence="1 2">
    <name type="scientific">Podarcis lilfordi</name>
    <name type="common">Lilford's wall lizard</name>
    <dbReference type="NCBI Taxonomy" id="74358"/>
    <lineage>
        <taxon>Eukaryota</taxon>
        <taxon>Metazoa</taxon>
        <taxon>Chordata</taxon>
        <taxon>Craniata</taxon>
        <taxon>Vertebrata</taxon>
        <taxon>Euteleostomi</taxon>
        <taxon>Lepidosauria</taxon>
        <taxon>Squamata</taxon>
        <taxon>Bifurcata</taxon>
        <taxon>Unidentata</taxon>
        <taxon>Episquamata</taxon>
        <taxon>Laterata</taxon>
        <taxon>Lacertibaenia</taxon>
        <taxon>Lacertidae</taxon>
        <taxon>Podarcis</taxon>
    </lineage>
</organism>
<protein>
    <submittedName>
        <fullName evidence="1">Uncharacterized protein</fullName>
    </submittedName>
</protein>
<evidence type="ECO:0000313" key="1">
    <source>
        <dbReference type="EMBL" id="CAI5796139.1"/>
    </source>
</evidence>
<evidence type="ECO:0000313" key="2">
    <source>
        <dbReference type="Proteomes" id="UP001178461"/>
    </source>
</evidence>
<sequence>MNLGSGWWRYEVNSFSHFKGPYSYWVLSGQEEDASCRDLFSYSDRLNVITGMNLSAGSSGASRLLRAVHSILLEYRCL</sequence>
<reference evidence="1" key="1">
    <citation type="submission" date="2022-12" db="EMBL/GenBank/DDBJ databases">
        <authorList>
            <person name="Alioto T."/>
            <person name="Alioto T."/>
            <person name="Gomez Garrido J."/>
        </authorList>
    </citation>
    <scope>NUCLEOTIDE SEQUENCE</scope>
</reference>
<gene>
    <name evidence="1" type="ORF">PODLI_1B002113</name>
</gene>
<accession>A0AA35LID7</accession>
<dbReference type="EMBL" id="OX395142">
    <property type="protein sequence ID" value="CAI5796139.1"/>
    <property type="molecule type" value="Genomic_DNA"/>
</dbReference>
<dbReference type="AlphaFoldDB" id="A0AA35LID7"/>
<name>A0AA35LID7_9SAUR</name>
<keyword evidence="2" id="KW-1185">Reference proteome</keyword>